<keyword evidence="7 10" id="KW-1208">Phospholipid metabolism</keyword>
<keyword evidence="11" id="KW-0012">Acyltransferase</keyword>
<keyword evidence="12" id="KW-1185">Reference proteome</keyword>
<dbReference type="Gene3D" id="3.40.718.10">
    <property type="entry name" value="Isopropylmalate Dehydrogenase"/>
    <property type="match status" value="1"/>
</dbReference>
<name>A0A1M4T227_9FIRM</name>
<dbReference type="Proteomes" id="UP000184404">
    <property type="component" value="Unassembled WGS sequence"/>
</dbReference>
<protein>
    <recommendedName>
        <fullName evidence="8 10">Phosphate acyltransferase</fullName>
        <ecNumber evidence="8 10">2.3.1.274</ecNumber>
    </recommendedName>
    <alternativeName>
        <fullName evidence="10">Acyl-ACP phosphotransacylase</fullName>
    </alternativeName>
    <alternativeName>
        <fullName evidence="10">Acyl-[acyl-carrier-protein]--phosphate acyltransferase</fullName>
    </alternativeName>
    <alternativeName>
        <fullName evidence="10">Phosphate-acyl-ACP acyltransferase</fullName>
    </alternativeName>
</protein>
<dbReference type="Pfam" id="PF02504">
    <property type="entry name" value="FA_synthesis"/>
    <property type="match status" value="1"/>
</dbReference>
<keyword evidence="5 10" id="KW-0443">Lipid metabolism</keyword>
<sequence>MQCTRVVTGRSFLMKIAVDAMGGDFAPEQIVFGAVRAAKQFDCEIVLVGDEPQIRKVLEREKGWEKLPITIHHTTQVVEMGEHPADAVRQKKDSSVVVAMRLVHEGQCDAVISAGSTGAAVAAAQLVLKRIRGIKRPTIATPIPTPKGATLLLDSGANVDSKPLHLVQSAVMGSIYSELVFGHKQPRVGLLNIGEEDTKGCELVKETYQRLKTVSLLNFVGNAEGRDIPKGTVDVVVCDGFVGNVVLKFGEGLAKTIIRLIKDEIKSAGILTKIGALMIKPALKRLGKRLDVSEYGGAPLLGVNGCCIISHGSSNAKAICNAIRVANDFAKSNVLEVIKETIIKDEALQNDFEETEKI</sequence>
<evidence type="ECO:0000313" key="12">
    <source>
        <dbReference type="Proteomes" id="UP000184404"/>
    </source>
</evidence>
<dbReference type="EMBL" id="FQUG01000002">
    <property type="protein sequence ID" value="SHE38513.1"/>
    <property type="molecule type" value="Genomic_DNA"/>
</dbReference>
<comment type="catalytic activity">
    <reaction evidence="1 10">
        <text>a fatty acyl-[ACP] + phosphate = an acyl phosphate + holo-[ACP]</text>
        <dbReference type="Rhea" id="RHEA:42292"/>
        <dbReference type="Rhea" id="RHEA-COMP:9685"/>
        <dbReference type="Rhea" id="RHEA-COMP:14125"/>
        <dbReference type="ChEBI" id="CHEBI:43474"/>
        <dbReference type="ChEBI" id="CHEBI:59918"/>
        <dbReference type="ChEBI" id="CHEBI:64479"/>
        <dbReference type="ChEBI" id="CHEBI:138651"/>
        <dbReference type="EC" id="2.3.1.274"/>
    </reaction>
</comment>
<comment type="pathway">
    <text evidence="10">Lipid metabolism; phospholipid metabolism.</text>
</comment>
<comment type="similarity">
    <text evidence="10">Belongs to the PlsX family.</text>
</comment>
<dbReference type="GO" id="GO:0008654">
    <property type="term" value="P:phospholipid biosynthetic process"/>
    <property type="evidence" value="ECO:0007669"/>
    <property type="project" value="UniProtKB-KW"/>
</dbReference>
<keyword evidence="4 10" id="KW-0808">Transferase</keyword>
<evidence type="ECO:0000256" key="10">
    <source>
        <dbReference type="HAMAP-Rule" id="MF_00019"/>
    </source>
</evidence>
<dbReference type="InterPro" id="IPR003664">
    <property type="entry name" value="FA_synthesis"/>
</dbReference>
<dbReference type="GO" id="GO:0006633">
    <property type="term" value="P:fatty acid biosynthetic process"/>
    <property type="evidence" value="ECO:0007669"/>
    <property type="project" value="UniProtKB-UniRule"/>
</dbReference>
<dbReference type="GO" id="GO:0043811">
    <property type="term" value="F:phosphate:acyl-[acyl carrier protein] acyltransferase activity"/>
    <property type="evidence" value="ECO:0007669"/>
    <property type="project" value="UniProtKB-UniRule"/>
</dbReference>
<reference evidence="11 12" key="1">
    <citation type="submission" date="2016-11" db="EMBL/GenBank/DDBJ databases">
        <authorList>
            <person name="Jaros S."/>
            <person name="Januszkiewicz K."/>
            <person name="Wedrychowicz H."/>
        </authorList>
    </citation>
    <scope>NUCLEOTIDE SEQUENCE [LARGE SCALE GENOMIC DNA]</scope>
    <source>
        <strain evidence="11 12">DSM 10502</strain>
    </source>
</reference>
<organism evidence="11 12">
    <name type="scientific">Schwartzia succinivorans DSM 10502</name>
    <dbReference type="NCBI Taxonomy" id="1123243"/>
    <lineage>
        <taxon>Bacteria</taxon>
        <taxon>Bacillati</taxon>
        <taxon>Bacillota</taxon>
        <taxon>Negativicutes</taxon>
        <taxon>Selenomonadales</taxon>
        <taxon>Selenomonadaceae</taxon>
        <taxon>Schwartzia</taxon>
    </lineage>
</organism>
<evidence type="ECO:0000256" key="8">
    <source>
        <dbReference type="ARBA" id="ARBA00024069"/>
    </source>
</evidence>
<gene>
    <name evidence="10" type="primary">plsX</name>
    <name evidence="11" type="ORF">SAMN02745190_00339</name>
</gene>
<dbReference type="PANTHER" id="PTHR30100">
    <property type="entry name" value="FATTY ACID/PHOSPHOLIPID SYNTHESIS PROTEIN PLSX"/>
    <property type="match status" value="1"/>
</dbReference>
<dbReference type="HAMAP" id="MF_00019">
    <property type="entry name" value="PlsX"/>
    <property type="match status" value="1"/>
</dbReference>
<evidence type="ECO:0000313" key="11">
    <source>
        <dbReference type="EMBL" id="SHE38513.1"/>
    </source>
</evidence>
<dbReference type="AlphaFoldDB" id="A0A1M4T227"/>
<keyword evidence="3 10" id="KW-0444">Lipid biosynthesis</keyword>
<dbReference type="PIRSF" id="PIRSF002465">
    <property type="entry name" value="Phsphlp_syn_PlsX"/>
    <property type="match status" value="1"/>
</dbReference>
<accession>A0A1M4T227</accession>
<keyword evidence="6 10" id="KW-0594">Phospholipid biosynthesis</keyword>
<evidence type="ECO:0000256" key="6">
    <source>
        <dbReference type="ARBA" id="ARBA00023209"/>
    </source>
</evidence>
<dbReference type="NCBIfam" id="TIGR00182">
    <property type="entry name" value="plsX"/>
    <property type="match status" value="1"/>
</dbReference>
<evidence type="ECO:0000256" key="4">
    <source>
        <dbReference type="ARBA" id="ARBA00022679"/>
    </source>
</evidence>
<evidence type="ECO:0000256" key="1">
    <source>
        <dbReference type="ARBA" id="ARBA00001232"/>
    </source>
</evidence>
<evidence type="ECO:0000256" key="5">
    <source>
        <dbReference type="ARBA" id="ARBA00023098"/>
    </source>
</evidence>
<dbReference type="GO" id="GO:0005737">
    <property type="term" value="C:cytoplasm"/>
    <property type="evidence" value="ECO:0007669"/>
    <property type="project" value="UniProtKB-SubCell"/>
</dbReference>
<keyword evidence="2 10" id="KW-0963">Cytoplasm</keyword>
<evidence type="ECO:0000256" key="2">
    <source>
        <dbReference type="ARBA" id="ARBA00022490"/>
    </source>
</evidence>
<evidence type="ECO:0000256" key="7">
    <source>
        <dbReference type="ARBA" id="ARBA00023264"/>
    </source>
</evidence>
<dbReference type="STRING" id="1123243.SAMN02745190_00339"/>
<dbReference type="EC" id="2.3.1.274" evidence="8 10"/>
<evidence type="ECO:0000256" key="9">
    <source>
        <dbReference type="ARBA" id="ARBA00046608"/>
    </source>
</evidence>
<dbReference type="SUPFAM" id="SSF53659">
    <property type="entry name" value="Isocitrate/Isopropylmalate dehydrogenase-like"/>
    <property type="match status" value="1"/>
</dbReference>
<proteinExistence type="inferred from homology"/>
<dbReference type="InterPro" id="IPR012281">
    <property type="entry name" value="Phospholipid_synth_PlsX-like"/>
</dbReference>
<comment type="subcellular location">
    <subcellularLocation>
        <location evidence="10">Cytoplasm</location>
    </subcellularLocation>
    <text evidence="10">Associated with the membrane possibly through PlsY.</text>
</comment>
<comment type="subunit">
    <text evidence="9 10">Homodimer. Probably interacts with PlsY.</text>
</comment>
<comment type="function">
    <text evidence="10">Catalyzes the reversible formation of acyl-phosphate (acyl-PO(4)) from acyl-[acyl-carrier-protein] (acyl-ACP). This enzyme utilizes acyl-ACP as fatty acyl donor, but not acyl-CoA.</text>
</comment>
<dbReference type="UniPathway" id="UPA00085"/>
<dbReference type="PANTHER" id="PTHR30100:SF1">
    <property type="entry name" value="PHOSPHATE ACYLTRANSFERASE"/>
    <property type="match status" value="1"/>
</dbReference>
<evidence type="ECO:0000256" key="3">
    <source>
        <dbReference type="ARBA" id="ARBA00022516"/>
    </source>
</evidence>